<evidence type="ECO:0000259" key="2">
    <source>
        <dbReference type="PROSITE" id="PS50076"/>
    </source>
</evidence>
<reference evidence="4" key="1">
    <citation type="submission" date="2011-05" db="EMBL/GenBank/DDBJ databases">
        <title>The genome sequence of Vittaforma corneae strain ATCC 50505.</title>
        <authorList>
            <consortium name="The Broad Institute Genome Sequencing Platform"/>
            <person name="Cuomo C."/>
            <person name="Didier E."/>
            <person name="Bowers L."/>
            <person name="Young S.K."/>
            <person name="Zeng Q."/>
            <person name="Gargeya S."/>
            <person name="Fitzgerald M."/>
            <person name="Haas B."/>
            <person name="Abouelleil A."/>
            <person name="Alvarado L."/>
            <person name="Arachchi H.M."/>
            <person name="Berlin A."/>
            <person name="Chapman S.B."/>
            <person name="Gearin G."/>
            <person name="Goldberg J."/>
            <person name="Griggs A."/>
            <person name="Gujja S."/>
            <person name="Hansen M."/>
            <person name="Heiman D."/>
            <person name="Howarth C."/>
            <person name="Larimer J."/>
            <person name="Lui A."/>
            <person name="MacDonald P.J.P."/>
            <person name="McCowen C."/>
            <person name="Montmayeur A."/>
            <person name="Murphy C."/>
            <person name="Neiman D."/>
            <person name="Pearson M."/>
            <person name="Priest M."/>
            <person name="Roberts A."/>
            <person name="Saif S."/>
            <person name="Shea T."/>
            <person name="Sisk P."/>
            <person name="Stolte C."/>
            <person name="Sykes S."/>
            <person name="Wortman J."/>
            <person name="Nusbaum C."/>
            <person name="Birren B."/>
        </authorList>
    </citation>
    <scope>NUCLEOTIDE SEQUENCE [LARGE SCALE GENOMIC DNA]</scope>
    <source>
        <strain evidence="4">ATCC 50505</strain>
    </source>
</reference>
<proteinExistence type="predicted"/>
<dbReference type="Gene3D" id="1.10.287.110">
    <property type="entry name" value="DnaJ domain"/>
    <property type="match status" value="1"/>
</dbReference>
<accession>L2GNT0</accession>
<organism evidence="3 4">
    <name type="scientific">Vittaforma corneae (strain ATCC 50505)</name>
    <name type="common">Microsporidian parasite</name>
    <name type="synonym">Nosema corneum</name>
    <dbReference type="NCBI Taxonomy" id="993615"/>
    <lineage>
        <taxon>Eukaryota</taxon>
        <taxon>Fungi</taxon>
        <taxon>Fungi incertae sedis</taxon>
        <taxon>Microsporidia</taxon>
        <taxon>Nosematidae</taxon>
        <taxon>Vittaforma</taxon>
    </lineage>
</organism>
<dbReference type="InterPro" id="IPR011990">
    <property type="entry name" value="TPR-like_helical_dom_sf"/>
</dbReference>
<dbReference type="GO" id="GO:0030544">
    <property type="term" value="F:Hsp70 protein binding"/>
    <property type="evidence" value="ECO:0007669"/>
    <property type="project" value="TreeGrafter"/>
</dbReference>
<dbReference type="EMBL" id="JH370131">
    <property type="protein sequence ID" value="ELA42543.1"/>
    <property type="molecule type" value="Genomic_DNA"/>
</dbReference>
<dbReference type="SUPFAM" id="SSF46565">
    <property type="entry name" value="Chaperone J-domain"/>
    <property type="match status" value="1"/>
</dbReference>
<feature type="region of interest" description="Disordered" evidence="1">
    <location>
        <begin position="327"/>
        <end position="356"/>
    </location>
</feature>
<feature type="domain" description="J" evidence="2">
    <location>
        <begin position="367"/>
        <end position="436"/>
    </location>
</feature>
<dbReference type="PRINTS" id="PR00625">
    <property type="entry name" value="JDOMAIN"/>
</dbReference>
<evidence type="ECO:0000313" key="4">
    <source>
        <dbReference type="Proteomes" id="UP000011082"/>
    </source>
</evidence>
<dbReference type="HOGENOM" id="CLU_614068_0_0_1"/>
<dbReference type="GO" id="GO:0005789">
    <property type="term" value="C:endoplasmic reticulum membrane"/>
    <property type="evidence" value="ECO:0007669"/>
    <property type="project" value="TreeGrafter"/>
</dbReference>
<dbReference type="AlphaFoldDB" id="L2GNT0"/>
<dbReference type="InParanoid" id="L2GNT0"/>
<dbReference type="OrthoDB" id="10250354at2759"/>
<dbReference type="OMA" id="NEQVKQM"/>
<gene>
    <name evidence="3" type="ORF">VICG_00295</name>
</gene>
<dbReference type="GO" id="GO:0071218">
    <property type="term" value="P:cellular response to misfolded protein"/>
    <property type="evidence" value="ECO:0007669"/>
    <property type="project" value="TreeGrafter"/>
</dbReference>
<dbReference type="STRING" id="993615.L2GNT0"/>
<dbReference type="PROSITE" id="PS50076">
    <property type="entry name" value="DNAJ_2"/>
    <property type="match status" value="1"/>
</dbReference>
<dbReference type="CDD" id="cd06257">
    <property type="entry name" value="DnaJ"/>
    <property type="match status" value="1"/>
</dbReference>
<name>L2GNT0_VITCO</name>
<dbReference type="InterPro" id="IPR001623">
    <property type="entry name" value="DnaJ_domain"/>
</dbReference>
<dbReference type="Proteomes" id="UP000011082">
    <property type="component" value="Unassembled WGS sequence"/>
</dbReference>
<sequence>MICILKLIAVLHPKNVVCRDTSNIQSEEISNGPFEISKQALFKYETGDISGAQKIFSENWSKFSSIELFQTSYLSFLLKTGQYQKMFELKNIQGEKNIEMLQQAKECLRKLLSNDPKQILSLIEISPDSLEANSAVIKQLIKSGDVRKAQQYLVQLEKVYPRNNEVLNLRIMVDISLENIGSAMDALKRADFNLHTTFKTLYTTVQSILSISDIDMKLNRLLGMYRELYGLQFSSPDTFGLFSYLYRFTLRKIVEIGCDSLKPVESFARLLLKLEKNEFSIFYYIKSLIIDRKLKTALDELANYDKELGHNAKNSLKQFVQQMQSKIDEEEKAREEERRRQKEWEQRERQRSYERQATSKAGQDFLGYYKALGVDKAVTADNLKKVHRKKIREATKKAAKNTSITQEQKDGEAKLINKAFQILSDPEKKKMYDLGIDPEKGPQYGDRQHQGYGYGSGGPFFDEDQINEIFQSFFGGGGGRRGGGRYQRRTQYIFL</sequence>
<dbReference type="GeneID" id="19881013"/>
<dbReference type="InterPro" id="IPR036869">
    <property type="entry name" value="J_dom_sf"/>
</dbReference>
<evidence type="ECO:0000256" key="1">
    <source>
        <dbReference type="SAM" id="MobiDB-lite"/>
    </source>
</evidence>
<dbReference type="PANTHER" id="PTHR43908:SF3">
    <property type="entry name" value="AT29763P-RELATED"/>
    <property type="match status" value="1"/>
</dbReference>
<dbReference type="Gene3D" id="1.25.40.10">
    <property type="entry name" value="Tetratricopeptide repeat domain"/>
    <property type="match status" value="1"/>
</dbReference>
<dbReference type="PANTHER" id="PTHR43908">
    <property type="entry name" value="AT29763P-RELATED"/>
    <property type="match status" value="1"/>
</dbReference>
<dbReference type="SUPFAM" id="SSF48452">
    <property type="entry name" value="TPR-like"/>
    <property type="match status" value="1"/>
</dbReference>
<evidence type="ECO:0000313" key="3">
    <source>
        <dbReference type="EMBL" id="ELA42543.1"/>
    </source>
</evidence>
<keyword evidence="4" id="KW-1185">Reference proteome</keyword>
<feature type="compositionally biased region" description="Basic and acidic residues" evidence="1">
    <location>
        <begin position="327"/>
        <end position="354"/>
    </location>
</feature>
<protein>
    <recommendedName>
        <fullName evidence="2">J domain-containing protein</fullName>
    </recommendedName>
</protein>
<dbReference type="Pfam" id="PF00226">
    <property type="entry name" value="DnaJ"/>
    <property type="match status" value="1"/>
</dbReference>
<dbReference type="RefSeq" id="XP_007603748.1">
    <property type="nucleotide sequence ID" value="XM_007603686.1"/>
</dbReference>
<dbReference type="InterPro" id="IPR051100">
    <property type="entry name" value="DnaJ_subfamily_B/C"/>
</dbReference>
<dbReference type="VEuPathDB" id="MicrosporidiaDB:VICG_00295"/>
<dbReference type="FunCoup" id="L2GNT0">
    <property type="interactions" value="215"/>
</dbReference>